<dbReference type="EMBL" id="MU003778">
    <property type="protein sequence ID" value="KAF2723191.1"/>
    <property type="molecule type" value="Genomic_DNA"/>
</dbReference>
<dbReference type="InterPro" id="IPR004119">
    <property type="entry name" value="EcKL"/>
</dbReference>
<dbReference type="AlphaFoldDB" id="A0A9P4QE19"/>
<reference evidence="1" key="1">
    <citation type="journal article" date="2020" name="Stud. Mycol.">
        <title>101 Dothideomycetes genomes: a test case for predicting lifestyles and emergence of pathogens.</title>
        <authorList>
            <person name="Haridas S."/>
            <person name="Albert R."/>
            <person name="Binder M."/>
            <person name="Bloem J."/>
            <person name="Labutti K."/>
            <person name="Salamov A."/>
            <person name="Andreopoulos B."/>
            <person name="Baker S."/>
            <person name="Barry K."/>
            <person name="Bills G."/>
            <person name="Bluhm B."/>
            <person name="Cannon C."/>
            <person name="Castanera R."/>
            <person name="Culley D."/>
            <person name="Daum C."/>
            <person name="Ezra D."/>
            <person name="Gonzalez J."/>
            <person name="Henrissat B."/>
            <person name="Kuo A."/>
            <person name="Liang C."/>
            <person name="Lipzen A."/>
            <person name="Lutzoni F."/>
            <person name="Magnuson J."/>
            <person name="Mondo S."/>
            <person name="Nolan M."/>
            <person name="Ohm R."/>
            <person name="Pangilinan J."/>
            <person name="Park H.-J."/>
            <person name="Ramirez L."/>
            <person name="Alfaro M."/>
            <person name="Sun H."/>
            <person name="Tritt A."/>
            <person name="Yoshinaga Y."/>
            <person name="Zwiers L.-H."/>
            <person name="Turgeon B."/>
            <person name="Goodwin S."/>
            <person name="Spatafora J."/>
            <person name="Crous P."/>
            <person name="Grigoriev I."/>
        </authorList>
    </citation>
    <scope>NUCLEOTIDE SEQUENCE</scope>
    <source>
        <strain evidence="1">CBS 116435</strain>
    </source>
</reference>
<dbReference type="PANTHER" id="PTHR11012">
    <property type="entry name" value="PROTEIN KINASE-LIKE DOMAIN-CONTAINING"/>
    <property type="match status" value="1"/>
</dbReference>
<evidence type="ECO:0000313" key="1">
    <source>
        <dbReference type="EMBL" id="KAF2723191.1"/>
    </source>
</evidence>
<comment type="caution">
    <text evidence="1">The sequence shown here is derived from an EMBL/GenBank/DDBJ whole genome shotgun (WGS) entry which is preliminary data.</text>
</comment>
<gene>
    <name evidence="1" type="ORF">K431DRAFT_283352</name>
</gene>
<sequence length="398" mass="44116">MAPRHESQIARILEPTGLSLTNADCIARLWAGYGFIYRIQTSDGGCHVVKVIAPPLPLSDGQDEGHARKLISYNVELNFYRHFAALFDNTSAKLPKVVHAALGQGPIKGSCQIVLLLEDLSIDYPMLGEHRESLESAEHVVAVVRWLAHFHAKTWAIEESHDTRQWYPAPLQALTEGGSKGGLWKHGGYSYLATRMQELLAIPRSSRSAATCSDPDLAWGNAHELHADSDLPYAVDWSLGNPSDRKRLSLIHGDVKTANMAFTAGKFSSGQTSLAMYDFQYSGIGLGVQDLAMFAASSVDPAQFLLNGRDKWLLGEYVDALHRHNPTIEISYTIKELRLDWEIALVSWARFLCGWSGGFWGNVGWLKDTASSIIQKKGWKEQIIGRWQQETGGARVSM</sequence>
<dbReference type="SUPFAM" id="SSF56112">
    <property type="entry name" value="Protein kinase-like (PK-like)"/>
    <property type="match status" value="1"/>
</dbReference>
<dbReference type="InterPro" id="IPR011009">
    <property type="entry name" value="Kinase-like_dom_sf"/>
</dbReference>
<evidence type="ECO:0008006" key="3">
    <source>
        <dbReference type="Google" id="ProtNLM"/>
    </source>
</evidence>
<organism evidence="1 2">
    <name type="scientific">Polychaeton citri CBS 116435</name>
    <dbReference type="NCBI Taxonomy" id="1314669"/>
    <lineage>
        <taxon>Eukaryota</taxon>
        <taxon>Fungi</taxon>
        <taxon>Dikarya</taxon>
        <taxon>Ascomycota</taxon>
        <taxon>Pezizomycotina</taxon>
        <taxon>Dothideomycetes</taxon>
        <taxon>Dothideomycetidae</taxon>
        <taxon>Capnodiales</taxon>
        <taxon>Capnodiaceae</taxon>
        <taxon>Polychaeton</taxon>
    </lineage>
</organism>
<evidence type="ECO:0000313" key="2">
    <source>
        <dbReference type="Proteomes" id="UP000799441"/>
    </source>
</evidence>
<dbReference type="Proteomes" id="UP000799441">
    <property type="component" value="Unassembled WGS sequence"/>
</dbReference>
<dbReference type="Gene3D" id="3.90.1200.10">
    <property type="match status" value="1"/>
</dbReference>
<accession>A0A9P4QE19</accession>
<dbReference type="Pfam" id="PF02958">
    <property type="entry name" value="EcKL"/>
    <property type="match status" value="1"/>
</dbReference>
<dbReference type="OrthoDB" id="411145at2759"/>
<proteinExistence type="predicted"/>
<protein>
    <recommendedName>
        <fullName evidence="3">Aminoglycoside phosphotransferase domain-containing protein</fullName>
    </recommendedName>
</protein>
<dbReference type="PANTHER" id="PTHR11012:SF30">
    <property type="entry name" value="PROTEIN KINASE-LIKE DOMAIN-CONTAINING"/>
    <property type="match status" value="1"/>
</dbReference>
<name>A0A9P4QE19_9PEZI</name>
<keyword evidence="2" id="KW-1185">Reference proteome</keyword>